<dbReference type="GO" id="GO:0003677">
    <property type="term" value="F:DNA binding"/>
    <property type="evidence" value="ECO:0007669"/>
    <property type="project" value="UniProtKB-KW"/>
</dbReference>
<dbReference type="CDD" id="cd17265">
    <property type="entry name" value="RMtype1_S_Eco4255III-TRD2-CR2_like"/>
    <property type="match status" value="1"/>
</dbReference>
<comment type="caution">
    <text evidence="6">The sequence shown here is derived from an EMBL/GenBank/DDBJ whole genome shotgun (WGS) entry which is preliminary data.</text>
</comment>
<dbReference type="CDD" id="cd17288">
    <property type="entry name" value="RMtype1_S_LlaAI06ORF1089P_TRD1-CR1_like"/>
    <property type="match status" value="1"/>
</dbReference>
<dbReference type="PANTHER" id="PTHR30408:SF12">
    <property type="entry name" value="TYPE I RESTRICTION ENZYME MJAVIII SPECIFICITY SUBUNIT"/>
    <property type="match status" value="1"/>
</dbReference>
<feature type="coiled-coil region" evidence="4">
    <location>
        <begin position="349"/>
        <end position="376"/>
    </location>
</feature>
<comment type="similarity">
    <text evidence="1">Belongs to the type-I restriction system S methylase family.</text>
</comment>
<name>A0A431VSY6_9DEIO</name>
<protein>
    <submittedName>
        <fullName evidence="6">Restriction endonuclease subunit S</fullName>
    </submittedName>
</protein>
<dbReference type="InterPro" id="IPR052021">
    <property type="entry name" value="Type-I_RS_S_subunit"/>
</dbReference>
<dbReference type="Pfam" id="PF01420">
    <property type="entry name" value="Methylase_S"/>
    <property type="match status" value="2"/>
</dbReference>
<dbReference type="InterPro" id="IPR044946">
    <property type="entry name" value="Restrct_endonuc_typeI_TRD_sf"/>
</dbReference>
<evidence type="ECO:0000256" key="1">
    <source>
        <dbReference type="ARBA" id="ARBA00010923"/>
    </source>
</evidence>
<dbReference type="Proteomes" id="UP000277766">
    <property type="component" value="Unassembled WGS sequence"/>
</dbReference>
<dbReference type="PANTHER" id="PTHR30408">
    <property type="entry name" value="TYPE-1 RESTRICTION ENZYME ECOKI SPECIFICITY PROTEIN"/>
    <property type="match status" value="1"/>
</dbReference>
<keyword evidence="6" id="KW-0540">Nuclease</keyword>
<keyword evidence="3" id="KW-0238">DNA-binding</keyword>
<reference evidence="6 7" key="1">
    <citation type="submission" date="2018-12" db="EMBL/GenBank/DDBJ databases">
        <title>Deinococcus radiophilus ATCC 27603 genome sequencing and assembly.</title>
        <authorList>
            <person name="Maclea K.S."/>
            <person name="Maynard C.R."/>
        </authorList>
    </citation>
    <scope>NUCLEOTIDE SEQUENCE [LARGE SCALE GENOMIC DNA]</scope>
    <source>
        <strain evidence="6 7">ATCC 27603</strain>
    </source>
</reference>
<evidence type="ECO:0000256" key="4">
    <source>
        <dbReference type="SAM" id="Coils"/>
    </source>
</evidence>
<keyword evidence="6" id="KW-0378">Hydrolase</keyword>
<keyword evidence="7" id="KW-1185">Reference proteome</keyword>
<dbReference type="AlphaFoldDB" id="A0A431VSY6"/>
<sequence length="385" mass="42630">MSNIPEGYKQTEVGVLPEDWEVKKLEEVGEALIGLTYSPSDVASEGILVLRSSNIQNGMLSFGDNVYVKSEVPDRIMVRTGDILICVRNGSRDLIGKSTVLDNRANGMTFGAFMSVFRSTYTKYLAHFFKSHIFLSQVEQHLGATINQITNASIYSFIAPLPPLPEQHAIAEALADADALIAAQERLIAKKQAIKQGAMQELLTGRRRLEGFEGVWDIRPIGELLKIRHGKNQREVEVSDGTIPILATGGQIGVAATPLYSKPSVLIGRKGTINKPQYIEKPFWTVDTLFYSEILGDNSAKFLYYVFTNIDWMQFNEASGVPSLNARTIEAVEIACPLPAEQHAIAVILSDMDAEIEALEQRLSKMRALKQGMMQELLTGRTRLI</sequence>
<feature type="domain" description="Type I restriction modification DNA specificity" evidence="5">
    <location>
        <begin position="216"/>
        <end position="362"/>
    </location>
</feature>
<keyword evidence="4" id="KW-0175">Coiled coil</keyword>
<evidence type="ECO:0000256" key="2">
    <source>
        <dbReference type="ARBA" id="ARBA00022747"/>
    </source>
</evidence>
<evidence type="ECO:0000313" key="6">
    <source>
        <dbReference type="EMBL" id="RTR26358.1"/>
    </source>
</evidence>
<dbReference type="SUPFAM" id="SSF116734">
    <property type="entry name" value="DNA methylase specificity domain"/>
    <property type="match status" value="2"/>
</dbReference>
<organism evidence="6 7">
    <name type="scientific">Deinococcus radiophilus</name>
    <dbReference type="NCBI Taxonomy" id="32062"/>
    <lineage>
        <taxon>Bacteria</taxon>
        <taxon>Thermotogati</taxon>
        <taxon>Deinococcota</taxon>
        <taxon>Deinococci</taxon>
        <taxon>Deinococcales</taxon>
        <taxon>Deinococcaceae</taxon>
        <taxon>Deinococcus</taxon>
    </lineage>
</organism>
<dbReference type="InterPro" id="IPR000055">
    <property type="entry name" value="Restrct_endonuc_typeI_TRD"/>
</dbReference>
<dbReference type="Gene3D" id="1.10.287.1120">
    <property type="entry name" value="Bipartite methylase S protein"/>
    <property type="match status" value="1"/>
</dbReference>
<dbReference type="OrthoDB" id="63201at2"/>
<evidence type="ECO:0000259" key="5">
    <source>
        <dbReference type="Pfam" id="PF01420"/>
    </source>
</evidence>
<keyword evidence="6" id="KW-0255">Endonuclease</keyword>
<feature type="domain" description="Type I restriction modification DNA specificity" evidence="5">
    <location>
        <begin position="17"/>
        <end position="189"/>
    </location>
</feature>
<dbReference type="GO" id="GO:0009307">
    <property type="term" value="P:DNA restriction-modification system"/>
    <property type="evidence" value="ECO:0007669"/>
    <property type="project" value="UniProtKB-KW"/>
</dbReference>
<dbReference type="EMBL" id="RXPE01000016">
    <property type="protein sequence ID" value="RTR26358.1"/>
    <property type="molecule type" value="Genomic_DNA"/>
</dbReference>
<keyword evidence="2" id="KW-0680">Restriction system</keyword>
<gene>
    <name evidence="6" type="ORF">EJ104_08435</name>
</gene>
<dbReference type="GO" id="GO:0004519">
    <property type="term" value="F:endonuclease activity"/>
    <property type="evidence" value="ECO:0007669"/>
    <property type="project" value="UniProtKB-KW"/>
</dbReference>
<dbReference type="Gene3D" id="3.90.220.20">
    <property type="entry name" value="DNA methylase specificity domains"/>
    <property type="match status" value="2"/>
</dbReference>
<proteinExistence type="inferred from homology"/>
<evidence type="ECO:0000256" key="3">
    <source>
        <dbReference type="ARBA" id="ARBA00023125"/>
    </source>
</evidence>
<accession>A0A431VSY6</accession>
<dbReference type="RefSeq" id="WP_126352291.1">
    <property type="nucleotide sequence ID" value="NZ_RXPE01000016.1"/>
</dbReference>
<evidence type="ECO:0000313" key="7">
    <source>
        <dbReference type="Proteomes" id="UP000277766"/>
    </source>
</evidence>